<evidence type="ECO:0008006" key="9">
    <source>
        <dbReference type="Google" id="ProtNLM"/>
    </source>
</evidence>
<evidence type="ECO:0000256" key="6">
    <source>
        <dbReference type="ARBA" id="ARBA00023237"/>
    </source>
</evidence>
<keyword evidence="6" id="KW-0998">Cell outer membrane</keyword>
<dbReference type="Gene3D" id="1.20.1600.10">
    <property type="entry name" value="Outer membrane efflux proteins (OEP)"/>
    <property type="match status" value="1"/>
</dbReference>
<evidence type="ECO:0000256" key="5">
    <source>
        <dbReference type="ARBA" id="ARBA00023136"/>
    </source>
</evidence>
<dbReference type="GO" id="GO:0009279">
    <property type="term" value="C:cell outer membrane"/>
    <property type="evidence" value="ECO:0007669"/>
    <property type="project" value="UniProtKB-SubCell"/>
</dbReference>
<gene>
    <name evidence="8" type="ORF">METZ01_LOCUS261736</name>
</gene>
<reference evidence="8" key="1">
    <citation type="submission" date="2018-05" db="EMBL/GenBank/DDBJ databases">
        <authorList>
            <person name="Lanie J.A."/>
            <person name="Ng W.-L."/>
            <person name="Kazmierczak K.M."/>
            <person name="Andrzejewski T.M."/>
            <person name="Davidsen T.M."/>
            <person name="Wayne K.J."/>
            <person name="Tettelin H."/>
            <person name="Glass J.I."/>
            <person name="Rusch D."/>
            <person name="Podicherti R."/>
            <person name="Tsui H.-C.T."/>
            <person name="Winkler M.E."/>
        </authorList>
    </citation>
    <scope>NUCLEOTIDE SEQUENCE</scope>
</reference>
<dbReference type="InterPro" id="IPR051906">
    <property type="entry name" value="TolC-like"/>
</dbReference>
<dbReference type="PANTHER" id="PTHR30026">
    <property type="entry name" value="OUTER MEMBRANE PROTEIN TOLC"/>
    <property type="match status" value="1"/>
</dbReference>
<keyword evidence="3" id="KW-1134">Transmembrane beta strand</keyword>
<dbReference type="GO" id="GO:0015288">
    <property type="term" value="F:porin activity"/>
    <property type="evidence" value="ECO:0007669"/>
    <property type="project" value="TreeGrafter"/>
</dbReference>
<evidence type="ECO:0000256" key="7">
    <source>
        <dbReference type="SAM" id="Coils"/>
    </source>
</evidence>
<keyword evidence="4" id="KW-0812">Transmembrane</keyword>
<dbReference type="Pfam" id="PF02321">
    <property type="entry name" value="OEP"/>
    <property type="match status" value="2"/>
</dbReference>
<dbReference type="SUPFAM" id="SSF56954">
    <property type="entry name" value="Outer membrane efflux proteins (OEP)"/>
    <property type="match status" value="1"/>
</dbReference>
<comment type="subcellular location">
    <subcellularLocation>
        <location evidence="1">Cell outer membrane</location>
    </subcellularLocation>
</comment>
<name>A0A382JBZ2_9ZZZZ</name>
<keyword evidence="5" id="KW-0472">Membrane</keyword>
<dbReference type="PANTHER" id="PTHR30026:SF20">
    <property type="entry name" value="OUTER MEMBRANE PROTEIN TOLC"/>
    <property type="match status" value="1"/>
</dbReference>
<feature type="non-terminal residue" evidence="8">
    <location>
        <position position="319"/>
    </location>
</feature>
<protein>
    <recommendedName>
        <fullName evidence="9">TolC family protein</fullName>
    </recommendedName>
</protein>
<feature type="coiled-coil region" evidence="7">
    <location>
        <begin position="158"/>
        <end position="185"/>
    </location>
</feature>
<evidence type="ECO:0000256" key="1">
    <source>
        <dbReference type="ARBA" id="ARBA00004442"/>
    </source>
</evidence>
<organism evidence="8">
    <name type="scientific">marine metagenome</name>
    <dbReference type="NCBI Taxonomy" id="408172"/>
    <lineage>
        <taxon>unclassified sequences</taxon>
        <taxon>metagenomes</taxon>
        <taxon>ecological metagenomes</taxon>
    </lineage>
</organism>
<dbReference type="GO" id="GO:1990281">
    <property type="term" value="C:efflux pump complex"/>
    <property type="evidence" value="ECO:0007669"/>
    <property type="project" value="TreeGrafter"/>
</dbReference>
<keyword evidence="2" id="KW-0813">Transport</keyword>
<dbReference type="EMBL" id="UINC01072905">
    <property type="protein sequence ID" value="SVC08882.1"/>
    <property type="molecule type" value="Genomic_DNA"/>
</dbReference>
<evidence type="ECO:0000313" key="8">
    <source>
        <dbReference type="EMBL" id="SVC08882.1"/>
    </source>
</evidence>
<sequence>MKKLILIILFSIIFLNQSYATTLIQALSKAYKDNPKLNAERENLIISKEEINEAKSDFFPSITISGYVSDENTTKLTNRSGADVQSTDVKPSQESILIEQTLFQGLGGMANLEKNTIGLELSKLKLKKVEQEILLEAIEAYTNLVVSKKKVEINISNVNLLERQVENDKNRLERSEINLTDLAQSEASLAGANARLIEARNHLITGKLNYEKTIGVINNYENLNETYVFNYELPRSLASASKIAKKENPDLNIAILELEQSQQDILIARSELSPSASLSYKMTQTDDTNSSYDETDKEILKAEASWPIFSGGKNIASLK</sequence>
<dbReference type="GO" id="GO:0015562">
    <property type="term" value="F:efflux transmembrane transporter activity"/>
    <property type="evidence" value="ECO:0007669"/>
    <property type="project" value="InterPro"/>
</dbReference>
<dbReference type="AlphaFoldDB" id="A0A382JBZ2"/>
<evidence type="ECO:0000256" key="3">
    <source>
        <dbReference type="ARBA" id="ARBA00022452"/>
    </source>
</evidence>
<evidence type="ECO:0000256" key="2">
    <source>
        <dbReference type="ARBA" id="ARBA00022448"/>
    </source>
</evidence>
<evidence type="ECO:0000256" key="4">
    <source>
        <dbReference type="ARBA" id="ARBA00022692"/>
    </source>
</evidence>
<proteinExistence type="predicted"/>
<keyword evidence="7" id="KW-0175">Coiled coil</keyword>
<dbReference type="InterPro" id="IPR003423">
    <property type="entry name" value="OMP_efflux"/>
</dbReference>
<accession>A0A382JBZ2</accession>